<dbReference type="Gene3D" id="2.60.120.380">
    <property type="match status" value="2"/>
</dbReference>
<comment type="caution">
    <text evidence="4">The sequence shown here is derived from an EMBL/GenBank/DDBJ whole genome shotgun (WGS) entry which is preliminary data.</text>
</comment>
<keyword evidence="2" id="KW-0812">Transmembrane</keyword>
<dbReference type="Proteomes" id="UP000011991">
    <property type="component" value="Unassembled WGS sequence"/>
</dbReference>
<dbReference type="EMBL" id="ANOG01000375">
    <property type="protein sequence ID" value="EMI20422.1"/>
    <property type="molecule type" value="Genomic_DNA"/>
</dbReference>
<gene>
    <name evidence="4" type="ORF">RMSM_02660</name>
</gene>
<feature type="domain" description="Peptidase C-terminal archaeal/bacterial" evidence="3">
    <location>
        <begin position="166"/>
        <end position="243"/>
    </location>
</feature>
<evidence type="ECO:0000256" key="1">
    <source>
        <dbReference type="SAM" id="MobiDB-lite"/>
    </source>
</evidence>
<keyword evidence="2" id="KW-1133">Transmembrane helix</keyword>
<evidence type="ECO:0000259" key="3">
    <source>
        <dbReference type="Pfam" id="PF04151"/>
    </source>
</evidence>
<dbReference type="PATRIC" id="fig|1265738.3.peg.2676"/>
<dbReference type="InterPro" id="IPR007280">
    <property type="entry name" value="Peptidase_C_arc/bac"/>
</dbReference>
<evidence type="ECO:0000313" key="4">
    <source>
        <dbReference type="EMBL" id="EMI20422.1"/>
    </source>
</evidence>
<evidence type="ECO:0000256" key="2">
    <source>
        <dbReference type="SAM" id="Phobius"/>
    </source>
</evidence>
<feature type="domain" description="Peptidase C-terminal archaeal/bacterial" evidence="3">
    <location>
        <begin position="360"/>
        <end position="431"/>
    </location>
</feature>
<feature type="region of interest" description="Disordered" evidence="1">
    <location>
        <begin position="786"/>
        <end position="832"/>
    </location>
</feature>
<keyword evidence="2" id="KW-0472">Membrane</keyword>
<feature type="transmembrane region" description="Helical" evidence="2">
    <location>
        <begin position="24"/>
        <end position="46"/>
    </location>
</feature>
<name>M5RYE8_9BACT</name>
<proteinExistence type="predicted"/>
<protein>
    <submittedName>
        <fullName evidence="4">Serine proteinase, subtilase family protein</fullName>
    </submittedName>
</protein>
<keyword evidence="5" id="KW-1185">Reference proteome</keyword>
<dbReference type="AlphaFoldDB" id="M5RYE8"/>
<dbReference type="Pfam" id="PF04151">
    <property type="entry name" value="PPC"/>
    <property type="match status" value="2"/>
</dbReference>
<evidence type="ECO:0000313" key="5">
    <source>
        <dbReference type="Proteomes" id="UP000011991"/>
    </source>
</evidence>
<reference evidence="4 5" key="1">
    <citation type="journal article" date="2013" name="Mar. Genomics">
        <title>Expression of sulfatases in Rhodopirellula baltica and the diversity of sulfatases in the genus Rhodopirellula.</title>
        <authorList>
            <person name="Wegner C.E."/>
            <person name="Richter-Heitmann T."/>
            <person name="Klindworth A."/>
            <person name="Klockow C."/>
            <person name="Richter M."/>
            <person name="Achstetter T."/>
            <person name="Glockner F.O."/>
            <person name="Harder J."/>
        </authorList>
    </citation>
    <scope>NUCLEOTIDE SEQUENCE [LARGE SCALE GENOMIC DNA]</scope>
    <source>
        <strain evidence="4 5">SM1</strain>
    </source>
</reference>
<organism evidence="4 5">
    <name type="scientific">Rhodopirellula maiorica SM1</name>
    <dbReference type="NCBI Taxonomy" id="1265738"/>
    <lineage>
        <taxon>Bacteria</taxon>
        <taxon>Pseudomonadati</taxon>
        <taxon>Planctomycetota</taxon>
        <taxon>Planctomycetia</taxon>
        <taxon>Pirellulales</taxon>
        <taxon>Pirellulaceae</taxon>
        <taxon>Novipirellula</taxon>
    </lineage>
</organism>
<accession>M5RYE8</accession>
<sequence length="832" mass="90061">MRQSIAALHRLNSPPLDVQVNSRFIAATFVAFSLTTLVATTAMATLPEVTRLKPLGVRRGEETTVLFQGARLKDAHQVLTDVPGITILEVKPIDNSKVEVKLKADEKLAPGLYPVRLITKSGIANLRLLGVGSMPVVQEVEPNNDFSKPQLIELNTTVEGVVEREDVDHFQVKLKAGETLNVEIEGLRLAYSLNNRNILDPFVSILNEGRFEVATSDDSALLQQDGLCSFTATEDGVYTVLVRDSSFGGSGDAGYRLHVGTFPRPVAAIPGGGVPGDTLKAKLVALDGTVSEASVQLPSEPHDQWAVVTENEKGMSPSPNWVRVNELPVVMEQEPNDDRAKAPEASVPAAFCGVIEKEGDFDCFSFQCKKGQKFRVTVFARNVIRSPLDAVLNVFAPDGKTLSSSDDIGTNMDPFVEFTAPADGKHSIRIYDHLRGGSPIHHYRIEVTPAVSEFDLKLAELRRYYPQVVSVPIGGQTAFMVNATRRGYNGEIHMELDGLPENVVAQTFPIPSGRGEIPILLTAKSEATHAASLFNIRGKGDEKNATVTGQLKQTHQLVLGQNRRPMWGYDTDRAAVAVTDAAPFEIELVQPKTPIVRDGSKELVVRIKRGEGFDGAVSLRTLYNPPGVAVNNSRKIDKGKTEVQIPITANGSAAVGTWPVIMIASYPTDNGTAEIATKPIMLDIQTQLFRYKFPRSAAELGTEASVAVEVEVLRELPGDAEVELVGIPNGLTSSAAVQKIKQDSTSVIFPITVAKDAKTGKHKTLVCKSRVTVGDEVIVQTNGTGEIRVDAPLPPKKDEPAKPAAKPKPVEAKPAAPKPLSRLEQLRQMKNQ</sequence>